<dbReference type="RefSeq" id="WP_156107531.1">
    <property type="nucleotide sequence ID" value="NZ_JBEYSH010000037.1"/>
</dbReference>
<evidence type="ECO:0000313" key="1">
    <source>
        <dbReference type="EMBL" id="MEE4585443.1"/>
    </source>
</evidence>
<sequence>MSKDQIPLLLRVGADAAPCRGGRHRAGAASAREGHRPGRALLTGEQAGALRGKGVRLTEKKVSAQTHNRLKAAGDGVFRPYCREGGLKHQMAENVVG</sequence>
<organism evidence="1 2">
    <name type="scientific">Streptomyces antimycoticus</name>
    <dbReference type="NCBI Taxonomy" id="68175"/>
    <lineage>
        <taxon>Bacteria</taxon>
        <taxon>Bacillati</taxon>
        <taxon>Actinomycetota</taxon>
        <taxon>Actinomycetes</taxon>
        <taxon>Kitasatosporales</taxon>
        <taxon>Streptomycetaceae</taxon>
        <taxon>Streptomyces</taxon>
        <taxon>Streptomyces violaceusniger group</taxon>
    </lineage>
</organism>
<reference evidence="1 2" key="1">
    <citation type="submission" date="2023-11" db="EMBL/GenBank/DDBJ databases">
        <title>30 novel species of actinomycetes from the DSMZ collection.</title>
        <authorList>
            <person name="Nouioui I."/>
        </authorList>
    </citation>
    <scope>NUCLEOTIDE SEQUENCE [LARGE SCALE GENOMIC DNA]</scope>
    <source>
        <strain evidence="1 2">DSM 41602</strain>
    </source>
</reference>
<gene>
    <name evidence="1" type="ORF">V2K49_20130</name>
</gene>
<protein>
    <recommendedName>
        <fullName evidence="3">Resolvase/invertase-type recombinase catalytic domain-containing protein</fullName>
    </recommendedName>
</protein>
<dbReference type="EMBL" id="JAZBJQ010000013">
    <property type="protein sequence ID" value="MEE4585443.1"/>
    <property type="molecule type" value="Genomic_DNA"/>
</dbReference>
<dbReference type="Proteomes" id="UP001354649">
    <property type="component" value="Unassembled WGS sequence"/>
</dbReference>
<evidence type="ECO:0000313" key="2">
    <source>
        <dbReference type="Proteomes" id="UP001354649"/>
    </source>
</evidence>
<comment type="caution">
    <text evidence="1">The sequence shown here is derived from an EMBL/GenBank/DDBJ whole genome shotgun (WGS) entry which is preliminary data.</text>
</comment>
<proteinExistence type="predicted"/>
<accession>A0ABD5JAN3</accession>
<name>A0ABD5JAN3_9ACTN</name>
<evidence type="ECO:0008006" key="3">
    <source>
        <dbReference type="Google" id="ProtNLM"/>
    </source>
</evidence>
<dbReference type="AlphaFoldDB" id="A0ABD5JAN3"/>